<dbReference type="SUPFAM" id="SSF54452">
    <property type="entry name" value="MHC antigen-recognition domain"/>
    <property type="match status" value="1"/>
</dbReference>
<dbReference type="InterPro" id="IPR013783">
    <property type="entry name" value="Ig-like_fold"/>
</dbReference>
<dbReference type="InterPro" id="IPR003597">
    <property type="entry name" value="Ig_C1-set"/>
</dbReference>
<keyword evidence="3" id="KW-0812">Transmembrane</keyword>
<accession>A0A9Q1FZG4</accession>
<gene>
    <name evidence="5" type="ORF">SKAU_G00104650</name>
</gene>
<dbReference type="AlphaFoldDB" id="A0A9Q1FZG4"/>
<dbReference type="Pfam" id="PF07654">
    <property type="entry name" value="C1-set"/>
    <property type="match status" value="1"/>
</dbReference>
<feature type="domain" description="Ig-like" evidence="4">
    <location>
        <begin position="202"/>
        <end position="293"/>
    </location>
</feature>
<protein>
    <recommendedName>
        <fullName evidence="4">Ig-like domain-containing protein</fullName>
    </recommendedName>
</protein>
<organism evidence="5 6">
    <name type="scientific">Synaphobranchus kaupii</name>
    <name type="common">Kaup's arrowtooth eel</name>
    <dbReference type="NCBI Taxonomy" id="118154"/>
    <lineage>
        <taxon>Eukaryota</taxon>
        <taxon>Metazoa</taxon>
        <taxon>Chordata</taxon>
        <taxon>Craniata</taxon>
        <taxon>Vertebrata</taxon>
        <taxon>Euteleostomi</taxon>
        <taxon>Actinopterygii</taxon>
        <taxon>Neopterygii</taxon>
        <taxon>Teleostei</taxon>
        <taxon>Anguilliformes</taxon>
        <taxon>Synaphobranchidae</taxon>
        <taxon>Synaphobranchus</taxon>
    </lineage>
</organism>
<keyword evidence="6" id="KW-1185">Reference proteome</keyword>
<dbReference type="InterPro" id="IPR050208">
    <property type="entry name" value="MHC_class-I_related"/>
</dbReference>
<dbReference type="InterPro" id="IPR036179">
    <property type="entry name" value="Ig-like_dom_sf"/>
</dbReference>
<dbReference type="SMART" id="SM00407">
    <property type="entry name" value="IGc1"/>
    <property type="match status" value="1"/>
</dbReference>
<evidence type="ECO:0000313" key="5">
    <source>
        <dbReference type="EMBL" id="KAJ8370437.1"/>
    </source>
</evidence>
<dbReference type="EMBL" id="JAINUF010000003">
    <property type="protein sequence ID" value="KAJ8370437.1"/>
    <property type="molecule type" value="Genomic_DNA"/>
</dbReference>
<evidence type="ECO:0000256" key="3">
    <source>
        <dbReference type="SAM" id="Phobius"/>
    </source>
</evidence>
<dbReference type="PROSITE" id="PS50835">
    <property type="entry name" value="IG_LIKE"/>
    <property type="match status" value="1"/>
</dbReference>
<evidence type="ECO:0000259" key="4">
    <source>
        <dbReference type="PROSITE" id="PS50835"/>
    </source>
</evidence>
<comment type="caution">
    <text evidence="5">The sequence shown here is derived from an EMBL/GenBank/DDBJ whole genome shotgun (WGS) entry which is preliminary data.</text>
</comment>
<dbReference type="GO" id="GO:0005615">
    <property type="term" value="C:extracellular space"/>
    <property type="evidence" value="ECO:0007669"/>
    <property type="project" value="TreeGrafter"/>
</dbReference>
<dbReference type="PANTHER" id="PTHR16675">
    <property type="entry name" value="MHC CLASS I-RELATED"/>
    <property type="match status" value="1"/>
</dbReference>
<dbReference type="OrthoDB" id="8936120at2759"/>
<dbReference type="InterPro" id="IPR007110">
    <property type="entry name" value="Ig-like_dom"/>
</dbReference>
<keyword evidence="2" id="KW-0393">Immunoglobulin domain</keyword>
<dbReference type="PANTHER" id="PTHR16675:SF191">
    <property type="entry name" value="CLASS I HISTOCOMPATIBILITY ANTIGEN, F10 ALPHA CHAIN-LIKE-RELATED"/>
    <property type="match status" value="1"/>
</dbReference>
<keyword evidence="3" id="KW-1133">Transmembrane helix</keyword>
<keyword evidence="3" id="KW-0472">Membrane</keyword>
<dbReference type="InterPro" id="IPR011162">
    <property type="entry name" value="MHC_I/II-like_Ag-recog"/>
</dbReference>
<dbReference type="Proteomes" id="UP001152622">
    <property type="component" value="Chromosome 3"/>
</dbReference>
<name>A0A9Q1FZG4_SYNKA</name>
<dbReference type="InterPro" id="IPR037055">
    <property type="entry name" value="MHC_I-like_Ag-recog_sf"/>
</dbReference>
<dbReference type="Gene3D" id="2.60.40.10">
    <property type="entry name" value="Immunoglobulins"/>
    <property type="match status" value="1"/>
</dbReference>
<keyword evidence="1" id="KW-0325">Glycoprotein</keyword>
<evidence type="ECO:0000256" key="2">
    <source>
        <dbReference type="ARBA" id="ARBA00023319"/>
    </source>
</evidence>
<reference evidence="5" key="1">
    <citation type="journal article" date="2023" name="Science">
        <title>Genome structures resolve the early diversification of teleost fishes.</title>
        <authorList>
            <person name="Parey E."/>
            <person name="Louis A."/>
            <person name="Montfort J."/>
            <person name="Bouchez O."/>
            <person name="Roques C."/>
            <person name="Iampietro C."/>
            <person name="Lluch J."/>
            <person name="Castinel A."/>
            <person name="Donnadieu C."/>
            <person name="Desvignes T."/>
            <person name="Floi Bucao C."/>
            <person name="Jouanno E."/>
            <person name="Wen M."/>
            <person name="Mejri S."/>
            <person name="Dirks R."/>
            <person name="Jansen H."/>
            <person name="Henkel C."/>
            <person name="Chen W.J."/>
            <person name="Zahm M."/>
            <person name="Cabau C."/>
            <person name="Klopp C."/>
            <person name="Thompson A.W."/>
            <person name="Robinson-Rechavi M."/>
            <person name="Braasch I."/>
            <person name="Lecointre G."/>
            <person name="Bobe J."/>
            <person name="Postlethwait J.H."/>
            <person name="Berthelot C."/>
            <person name="Roest Crollius H."/>
            <person name="Guiguen Y."/>
        </authorList>
    </citation>
    <scope>NUCLEOTIDE SEQUENCE</scope>
    <source>
        <strain evidence="5">WJC10195</strain>
    </source>
</reference>
<dbReference type="InterPro" id="IPR003006">
    <property type="entry name" value="Ig/MHC_CS"/>
</dbReference>
<dbReference type="GO" id="GO:0009897">
    <property type="term" value="C:external side of plasma membrane"/>
    <property type="evidence" value="ECO:0007669"/>
    <property type="project" value="TreeGrafter"/>
</dbReference>
<sequence>MVCGLELQEVLTDLAVFQVVNTGSHSIWAFATFIHGQTQFPEFSLVVFVDDLQVLYYDHNIKKIISRSPPSSPTGVKDAMLDGANIVIEEMYNDMKSPAHRIKLLSNHTGGVHVHQKLAGCVLDNDKPSPVMVWDAYDGIEAIHFDMHNRTVNPLWPQLMWTLKTAEIVLMDFITIYQPICIRILKHYLEKEKNVVFRKERPRVKLIQNTCSEIGDVKVTCLATGFYPRHINLTMLRDDRPIPDEELIFRDVLPNGDGTYQTRRTLIVSSEELRERHHYTCSVTHLTLDNKLDINWEPGKGSDVAVIGSVVAVLVLVLIFAIPAFVFYKCKRKGLL</sequence>
<feature type="transmembrane region" description="Helical" evidence="3">
    <location>
        <begin position="304"/>
        <end position="328"/>
    </location>
</feature>
<dbReference type="Gene3D" id="3.30.500.10">
    <property type="entry name" value="MHC class I-like antigen recognition-like"/>
    <property type="match status" value="1"/>
</dbReference>
<proteinExistence type="predicted"/>
<evidence type="ECO:0000256" key="1">
    <source>
        <dbReference type="ARBA" id="ARBA00023180"/>
    </source>
</evidence>
<evidence type="ECO:0000313" key="6">
    <source>
        <dbReference type="Proteomes" id="UP001152622"/>
    </source>
</evidence>
<dbReference type="PROSITE" id="PS00290">
    <property type="entry name" value="IG_MHC"/>
    <property type="match status" value="1"/>
</dbReference>
<dbReference type="GO" id="GO:0006955">
    <property type="term" value="P:immune response"/>
    <property type="evidence" value="ECO:0007669"/>
    <property type="project" value="TreeGrafter"/>
</dbReference>
<dbReference type="SUPFAM" id="SSF48726">
    <property type="entry name" value="Immunoglobulin"/>
    <property type="match status" value="1"/>
</dbReference>